<dbReference type="Proteomes" id="UP001252875">
    <property type="component" value="Unassembled WGS sequence"/>
</dbReference>
<evidence type="ECO:0000256" key="1">
    <source>
        <dbReference type="SAM" id="MobiDB-lite"/>
    </source>
</evidence>
<reference evidence="2 3" key="1">
    <citation type="submission" date="2023-03" db="EMBL/GenBank/DDBJ databases">
        <authorList>
            <person name="Shen W."/>
            <person name="Cai J."/>
        </authorList>
    </citation>
    <scope>NUCLEOTIDE SEQUENCE [LARGE SCALE GENOMIC DNA]</scope>
    <source>
        <strain evidence="2 3">D6-4</strain>
    </source>
</reference>
<feature type="region of interest" description="Disordered" evidence="1">
    <location>
        <begin position="131"/>
        <end position="204"/>
    </location>
</feature>
<protein>
    <recommendedName>
        <fullName evidence="4">WxL domain-containing protein</fullName>
    </recommendedName>
</protein>
<dbReference type="Gene3D" id="2.60.120.200">
    <property type="match status" value="1"/>
</dbReference>
<proteinExistence type="predicted"/>
<accession>A0ABU3EXK4</accession>
<evidence type="ECO:0000313" key="3">
    <source>
        <dbReference type="Proteomes" id="UP001252875"/>
    </source>
</evidence>
<gene>
    <name evidence="2" type="ORF">P7D85_07460</name>
</gene>
<evidence type="ECO:0000313" key="2">
    <source>
        <dbReference type="EMBL" id="MDT2599607.1"/>
    </source>
</evidence>
<dbReference type="SUPFAM" id="SSF49899">
    <property type="entry name" value="Concanavalin A-like lectins/glucanases"/>
    <property type="match status" value="1"/>
</dbReference>
<organism evidence="2 3">
    <name type="scientific">Enterococcus hulanensis</name>
    <dbReference type="NCBI Taxonomy" id="2559929"/>
    <lineage>
        <taxon>Bacteria</taxon>
        <taxon>Bacillati</taxon>
        <taxon>Bacillota</taxon>
        <taxon>Bacilli</taxon>
        <taxon>Lactobacillales</taxon>
        <taxon>Enterococcaceae</taxon>
        <taxon>Enterococcus</taxon>
    </lineage>
</organism>
<sequence length="916" mass="100484">MRKLLAIFFFASVATVGFIFPQKTIYAENIKYELRNDDIQVMVEEESSTSQIVKLLKADDEISRIQVGLTAEAKEKLADKGNEMDQLDLAAQKALTLNFDEEVTSNCVEYISYLKDGKKIRLDSSNTIPSTEEVVQTNDLQNEQSSNSTEEQSTEQTTSSSSDNSSDEISQDNSSNEAIKPRAGDLGKGSPEIPEGGQLINGLFDSPVGGTGFSVKPIMPSGTINNGMPYHEITVQGKNNWVAMWSLENNRLDFSKSFKGRMYVNFGTAQADGFTFTIHNDPQKTQALTRARDQGKDGQNLGAYGSSSATTVIGGVRKYPNADAIGNSFTVEFDMYTNGNQRFPYSYDVAPSQLPREYVSPHMAYAFPGNRDKTYGPISKSVLGVISDETDWFPLIGSGRAAKTIHYGLRYLNQSIGSNVQDGTWYEFNFSFDFPTKTFQYYLRNPVTGNQTIATSVPWSDLSSELKLSANDSKAYWGFTAANGASEGAVKMVFADVPVPLDYEAKNQIYDSAGQNISVSEDDDSKQKCAKKGDSVRFETVATVKQLDYTSPYLLYEGEVSPDQVDMSTLKESTVKVNGESIGSFVPTTNANGRFSLYIPKEIKQGDVVEIESTIKSKDDISSDIKDSFSASLITINPAAGSYDYLTGSPTYFWLKNISPPLNVSWSNKEELTTLEKTIDRSALSEEGYALPFYYSGGTANSTLNYMLLKSDEIIEQGTLNNGAATTDTKEKTMTIPTSLIKYGSNTFVLQLTEDGSTNAPNQLSSVLNVQGSVQLSKVPTTLDWTNRKIGETKGVMNRDEGNDLDLEVLDSRETPANDWYVSVSIDKPDGSSPLSDVDMIWKDSAGKSTSIPESAPSTGLKVMDRPASIQNGFANQIHLGNDAGVLLKSDKYLSIGKYDAAIKIQWTLNQAYEPE</sequence>
<dbReference type="RefSeq" id="WP_311821788.1">
    <property type="nucleotide sequence ID" value="NZ_JARPYF010000002.1"/>
</dbReference>
<evidence type="ECO:0008006" key="4">
    <source>
        <dbReference type="Google" id="ProtNLM"/>
    </source>
</evidence>
<dbReference type="InterPro" id="IPR013320">
    <property type="entry name" value="ConA-like_dom_sf"/>
</dbReference>
<comment type="caution">
    <text evidence="2">The sequence shown here is derived from an EMBL/GenBank/DDBJ whole genome shotgun (WGS) entry which is preliminary data.</text>
</comment>
<keyword evidence="3" id="KW-1185">Reference proteome</keyword>
<dbReference type="EMBL" id="JARPYI010000003">
    <property type="protein sequence ID" value="MDT2599607.1"/>
    <property type="molecule type" value="Genomic_DNA"/>
</dbReference>
<name>A0ABU3EXK4_9ENTE</name>
<feature type="compositionally biased region" description="Polar residues" evidence="1">
    <location>
        <begin position="131"/>
        <end position="140"/>
    </location>
</feature>
<feature type="compositionally biased region" description="Low complexity" evidence="1">
    <location>
        <begin position="141"/>
        <end position="164"/>
    </location>
</feature>